<evidence type="ECO:0000313" key="2">
    <source>
        <dbReference type="EMBL" id="SJX21114.1"/>
    </source>
</evidence>
<proteinExistence type="predicted"/>
<dbReference type="RefSeq" id="WP_087011316.1">
    <property type="nucleotide sequence ID" value="NZ_FUUY01000002.1"/>
</dbReference>
<name>A0A1R7QA25_ACIJO</name>
<evidence type="ECO:0000313" key="3">
    <source>
        <dbReference type="Proteomes" id="UP000196240"/>
    </source>
</evidence>
<keyword evidence="1" id="KW-0732">Signal</keyword>
<evidence type="ECO:0008006" key="4">
    <source>
        <dbReference type="Google" id="ProtNLM"/>
    </source>
</evidence>
<dbReference type="EMBL" id="FUUY01000002">
    <property type="protein sequence ID" value="SJX21114.1"/>
    <property type="molecule type" value="Genomic_DNA"/>
</dbReference>
<protein>
    <recommendedName>
        <fullName evidence="4">Lipoprotein</fullName>
    </recommendedName>
</protein>
<dbReference type="AlphaFoldDB" id="A0A1R7QA25"/>
<sequence precursor="true">MVTSYSRIALLALMGTLTACQSMNTASIKRIQDTPASKNNAQLYCTGTVNCEFERWNQIKIVDADNHRVSREAIREKVVRLKRDDLNEANALFLSVPAGQHELVIRFYPVSVDRAETLHVIHRFKPAERYTFRMFRARSRHQGSLLNMSAPDPLCVDLKQNQRTIRRFCKPYNVLNGLGEFVEQKL</sequence>
<reference evidence="2 3" key="1">
    <citation type="submission" date="2017-02" db="EMBL/GenBank/DDBJ databases">
        <authorList>
            <person name="Peterson S.W."/>
        </authorList>
    </citation>
    <scope>NUCLEOTIDE SEQUENCE [LARGE SCALE GENOMIC DNA]</scope>
    <source>
        <strain evidence="2">C6</strain>
    </source>
</reference>
<gene>
    <name evidence="2" type="ORF">ACNJC6_00723</name>
</gene>
<feature type="chain" id="PRO_5012255553" description="Lipoprotein" evidence="1">
    <location>
        <begin position="20"/>
        <end position="186"/>
    </location>
</feature>
<evidence type="ECO:0000256" key="1">
    <source>
        <dbReference type="SAM" id="SignalP"/>
    </source>
</evidence>
<dbReference type="Proteomes" id="UP000196240">
    <property type="component" value="Unassembled WGS sequence"/>
</dbReference>
<organism evidence="2 3">
    <name type="scientific">Acinetobacter johnsonii</name>
    <dbReference type="NCBI Taxonomy" id="40214"/>
    <lineage>
        <taxon>Bacteria</taxon>
        <taxon>Pseudomonadati</taxon>
        <taxon>Pseudomonadota</taxon>
        <taxon>Gammaproteobacteria</taxon>
        <taxon>Moraxellales</taxon>
        <taxon>Moraxellaceae</taxon>
        <taxon>Acinetobacter</taxon>
    </lineage>
</organism>
<accession>A0A1R7QA25</accession>
<dbReference type="PROSITE" id="PS51257">
    <property type="entry name" value="PROKAR_LIPOPROTEIN"/>
    <property type="match status" value="1"/>
</dbReference>
<feature type="signal peptide" evidence="1">
    <location>
        <begin position="1"/>
        <end position="19"/>
    </location>
</feature>